<evidence type="ECO:0008006" key="8">
    <source>
        <dbReference type="Google" id="ProtNLM"/>
    </source>
</evidence>
<gene>
    <name evidence="6" type="ORF">GCM10022381_37210</name>
</gene>
<dbReference type="Proteomes" id="UP001501803">
    <property type="component" value="Unassembled WGS sequence"/>
</dbReference>
<dbReference type="Gene3D" id="2.60.40.10">
    <property type="entry name" value="Immunoglobulins"/>
    <property type="match status" value="1"/>
</dbReference>
<dbReference type="InterPro" id="IPR017853">
    <property type="entry name" value="GH"/>
</dbReference>
<dbReference type="Gene3D" id="3.20.20.80">
    <property type="entry name" value="Glycosidases"/>
    <property type="match status" value="1"/>
</dbReference>
<dbReference type="SUPFAM" id="SSF49785">
    <property type="entry name" value="Galactose-binding domain-like"/>
    <property type="match status" value="1"/>
</dbReference>
<dbReference type="Pfam" id="PF02837">
    <property type="entry name" value="Glyco_hydro_2_N"/>
    <property type="match status" value="1"/>
</dbReference>
<keyword evidence="7" id="KW-1185">Reference proteome</keyword>
<keyword evidence="3" id="KW-0326">Glycosidase</keyword>
<organism evidence="6 7">
    <name type="scientific">Leifsonia kafniensis</name>
    <dbReference type="NCBI Taxonomy" id="475957"/>
    <lineage>
        <taxon>Bacteria</taxon>
        <taxon>Bacillati</taxon>
        <taxon>Actinomycetota</taxon>
        <taxon>Actinomycetes</taxon>
        <taxon>Micrococcales</taxon>
        <taxon>Microbacteriaceae</taxon>
        <taxon>Leifsonia</taxon>
    </lineage>
</organism>
<reference evidence="7" key="1">
    <citation type="journal article" date="2019" name="Int. J. Syst. Evol. Microbiol.">
        <title>The Global Catalogue of Microorganisms (GCM) 10K type strain sequencing project: providing services to taxonomists for standard genome sequencing and annotation.</title>
        <authorList>
            <consortium name="The Broad Institute Genomics Platform"/>
            <consortium name="The Broad Institute Genome Sequencing Center for Infectious Disease"/>
            <person name="Wu L."/>
            <person name="Ma J."/>
        </authorList>
    </citation>
    <scope>NUCLEOTIDE SEQUENCE [LARGE SCALE GENOMIC DNA]</scope>
    <source>
        <strain evidence="7">JCM 17021</strain>
    </source>
</reference>
<dbReference type="SUPFAM" id="SSF49303">
    <property type="entry name" value="beta-Galactosidase/glucuronidase domain"/>
    <property type="match status" value="1"/>
</dbReference>
<evidence type="ECO:0000256" key="3">
    <source>
        <dbReference type="ARBA" id="ARBA00023295"/>
    </source>
</evidence>
<protein>
    <recommendedName>
        <fullName evidence="8">Glycoside hydrolase family 2</fullName>
    </recommendedName>
</protein>
<dbReference type="InterPro" id="IPR006102">
    <property type="entry name" value="Ig-like_GH2"/>
</dbReference>
<dbReference type="Pfam" id="PF00703">
    <property type="entry name" value="Glyco_hydro_2"/>
    <property type="match status" value="1"/>
</dbReference>
<evidence type="ECO:0000256" key="2">
    <source>
        <dbReference type="ARBA" id="ARBA00022801"/>
    </source>
</evidence>
<accession>A0ABP7L0W0</accession>
<evidence type="ECO:0000259" key="5">
    <source>
        <dbReference type="Pfam" id="PF02837"/>
    </source>
</evidence>
<dbReference type="InterPro" id="IPR051913">
    <property type="entry name" value="GH2_Domain-Containing"/>
</dbReference>
<comment type="similarity">
    <text evidence="1">Belongs to the glycosyl hydrolase 2 family.</text>
</comment>
<evidence type="ECO:0000313" key="7">
    <source>
        <dbReference type="Proteomes" id="UP001501803"/>
    </source>
</evidence>
<feature type="domain" description="Glycosyl hydrolases family 2 sugar binding" evidence="5">
    <location>
        <begin position="33"/>
        <end position="115"/>
    </location>
</feature>
<keyword evidence="2" id="KW-0378">Hydrolase</keyword>
<evidence type="ECO:0000313" key="6">
    <source>
        <dbReference type="EMBL" id="GAA3892014.1"/>
    </source>
</evidence>
<proteinExistence type="inferred from homology"/>
<dbReference type="PANTHER" id="PTHR42732">
    <property type="entry name" value="BETA-GALACTOSIDASE"/>
    <property type="match status" value="1"/>
</dbReference>
<dbReference type="SUPFAM" id="SSF51445">
    <property type="entry name" value="(Trans)glycosidases"/>
    <property type="match status" value="1"/>
</dbReference>
<evidence type="ECO:0000259" key="4">
    <source>
        <dbReference type="Pfam" id="PF00703"/>
    </source>
</evidence>
<name>A0ABP7L0W0_9MICO</name>
<dbReference type="PANTHER" id="PTHR42732:SF2">
    <property type="entry name" value="BETA-MANNOSIDASE"/>
    <property type="match status" value="1"/>
</dbReference>
<dbReference type="InterPro" id="IPR006104">
    <property type="entry name" value="Glyco_hydro_2_N"/>
</dbReference>
<dbReference type="InterPro" id="IPR013783">
    <property type="entry name" value="Ig-like_fold"/>
</dbReference>
<dbReference type="EMBL" id="BAABCN010000016">
    <property type="protein sequence ID" value="GAA3892014.1"/>
    <property type="molecule type" value="Genomic_DNA"/>
</dbReference>
<feature type="domain" description="Glycoside hydrolase family 2 immunoglobulin-like beta-sandwich" evidence="4">
    <location>
        <begin position="158"/>
        <end position="267"/>
    </location>
</feature>
<sequence>MTESSRPTLDLDGEWTLTLESAPETATVIVPGPWTTQLAGHGASHETVEYTRSFEVPDDWATGRTAHLVFGGVNHAASVTLNGHCIGEHVGGWTPFEFELGETLRAGTNQISVIVSYPPRMAKPGQPGFTEVAHGKQSWYGPSAGIWQSVSIETRRVQHLTTTTVRADAATGVVRASVGLARPAQAGETLSLRVVRRDSADASDTVLMALEPGAESAELTVQVSEPLRWSPDSPQLYVATVELQSDVSDVTDTSDGCDSVTRTVGFRTIETRDGAIILNGEPLEIRAVLDQDYHLGSSTIPESDEALETLFAETKRLGFNMLRCHIKRPDQRYYDLADQMGLLVWTELPSWLTMTTRGAEEGVQLLTDLIALDGHHPCIVIWTIINESWGIDLRDADQRAWLRRTFDVVKALVPDSLVVDNSACEPNFHLKSDLDDFHIYRGIPESRVAWDEKIAEFAHRPDWTYSPYGDAERSNEEPLLLSEYGNWALPNAFDQFGPDGSEPWWFANGAQWAFGAAEGTGLAARFTELGLEEAFGSWEALVTALHHSQMVANRYQTGSIRAQASISGYVLTQLSDVQWEANGLFDMMRSPKQFNDDFRLINSETAVVLRPDAYSTGVGDRVAVTLAIVPPRPLRAAHASAAELRLLVAGELVQRSSVSINERAQSTADVTMPGQTGEVEIAAELWVDGELIARDAATIVVLADEHPLIARSVRAADAEVSDWLSTLGFAVAQGPADRDDLVVTRAFDADAQAHARRGGRVLVLAEEQGALCDAFDYLPIAKLGPRDGDGDWVPRQEWLRRDGAFAALPGAPLLGIAYEDLLGPLVINGIPAAMRPAQVHSAIFSGWLRHAATTTATVAWSDGEVTLTTFRVREQVGQTPLAVALGRALVAHAARA</sequence>
<dbReference type="InterPro" id="IPR008979">
    <property type="entry name" value="Galactose-bd-like_sf"/>
</dbReference>
<comment type="caution">
    <text evidence="6">The sequence shown here is derived from an EMBL/GenBank/DDBJ whole genome shotgun (WGS) entry which is preliminary data.</text>
</comment>
<dbReference type="Gene3D" id="2.60.120.260">
    <property type="entry name" value="Galactose-binding domain-like"/>
    <property type="match status" value="1"/>
</dbReference>
<dbReference type="RefSeq" id="WP_345069368.1">
    <property type="nucleotide sequence ID" value="NZ_BAABCN010000016.1"/>
</dbReference>
<evidence type="ECO:0000256" key="1">
    <source>
        <dbReference type="ARBA" id="ARBA00007401"/>
    </source>
</evidence>
<dbReference type="InterPro" id="IPR036156">
    <property type="entry name" value="Beta-gal/glucu_dom_sf"/>
</dbReference>